<protein>
    <submittedName>
        <fullName evidence="3">InfB</fullName>
    </submittedName>
</protein>
<dbReference type="Pfam" id="PF02759">
    <property type="entry name" value="RUN"/>
    <property type="match status" value="1"/>
</dbReference>
<comment type="caution">
    <text evidence="3">The sequence shown here is derived from an EMBL/GenBank/DDBJ whole genome shotgun (WGS) entry which is preliminary data.</text>
</comment>
<dbReference type="EMBL" id="JAOPGA020001681">
    <property type="protein sequence ID" value="KAL0490375.1"/>
    <property type="molecule type" value="Genomic_DNA"/>
</dbReference>
<reference evidence="3 4" key="1">
    <citation type="submission" date="2024-03" db="EMBL/GenBank/DDBJ databases">
        <title>The Acrasis kona genome and developmental transcriptomes reveal deep origins of eukaryotic multicellular pathways.</title>
        <authorList>
            <person name="Sheikh S."/>
            <person name="Fu C.-J."/>
            <person name="Brown M.W."/>
            <person name="Baldauf S.L."/>
        </authorList>
    </citation>
    <scope>NUCLEOTIDE SEQUENCE [LARGE SCALE GENOMIC DNA]</scope>
    <source>
        <strain evidence="3 4">ATCC MYA-3509</strain>
    </source>
</reference>
<feature type="compositionally biased region" description="Low complexity" evidence="1">
    <location>
        <begin position="10"/>
        <end position="24"/>
    </location>
</feature>
<accession>A0AAW2ZLK6</accession>
<evidence type="ECO:0000313" key="3">
    <source>
        <dbReference type="EMBL" id="KAL0490375.1"/>
    </source>
</evidence>
<dbReference type="Gene3D" id="1.20.58.900">
    <property type="match status" value="2"/>
</dbReference>
<dbReference type="Proteomes" id="UP001431209">
    <property type="component" value="Unassembled WGS sequence"/>
</dbReference>
<dbReference type="PROSITE" id="PS50826">
    <property type="entry name" value="RUN"/>
    <property type="match status" value="1"/>
</dbReference>
<name>A0AAW2ZLK6_9EUKA</name>
<dbReference type="InterPro" id="IPR004012">
    <property type="entry name" value="Run_dom"/>
</dbReference>
<feature type="region of interest" description="Disordered" evidence="1">
    <location>
        <begin position="1"/>
        <end position="144"/>
    </location>
</feature>
<proteinExistence type="predicted"/>
<keyword evidence="4" id="KW-1185">Reference proteome</keyword>
<sequence>MTRARIVNQSPTLLSSSSSPMTPSDGNDSDQEKIDSDHQHHPSPSIQKRNRSRVVLRSNSSSPLTVKDIVENIESKNHPSPTSSPSNDEESKSSPITLKPILKKQPSILIRSGTKDGSGSRRIVPRKSPIIIKNETSTQSTENDQELKIDDLNDNVHQEIKNDEKTIVDQEMSIHDVEMYSDTDDHHHHHHHVTKTNVPEQIQIMDHHDQSVPTVTTITNEEEMINHDQNVNVEIPSSNLNQFDSKFTIMKESCPSPIIQDDDSDLLSNVVEIVQDDLNTSEHVTGIGTITNHNKKITEQELEVLEKFVKTSKHEEMIFKFQIKSSSVRTSHPLLDKLHSNLSLLAQASSEHLVVTRKTPFCQNVVKLLDVVLTNRTRAKFYWGWKERDLFDVFSNFKQYYVQQTLIYFDSFDFVKKDGYQPASMVLLQFLLESNDLIPFVNLLLESRLYIDDVYEPDSIMSSQIHHQDLICVLERLKQFTFCFGYIPSISMMTSPARVLNDFKMLCKGAVKAHLDVKKGDLASIGNFVNVELLPGLELLLSHGIKLKNVVMGAHEPWDVLEATAKRHSSEEVGLSLSNLMYFIDSETKIPDSQKAYSKRIKLSVFFVHCLNKKLLSQFLSLVFSDDFVIRDYYSVLSVFHDREKTEKIIVYAATLTKLPFCLG</sequence>
<evidence type="ECO:0000256" key="1">
    <source>
        <dbReference type="SAM" id="MobiDB-lite"/>
    </source>
</evidence>
<feature type="domain" description="RUN" evidence="2">
    <location>
        <begin position="524"/>
        <end position="664"/>
    </location>
</feature>
<evidence type="ECO:0000313" key="4">
    <source>
        <dbReference type="Proteomes" id="UP001431209"/>
    </source>
</evidence>
<dbReference type="InterPro" id="IPR037213">
    <property type="entry name" value="Run_dom_sf"/>
</dbReference>
<dbReference type="AlphaFoldDB" id="A0AAW2ZLK6"/>
<feature type="compositionally biased region" description="Basic and acidic residues" evidence="1">
    <location>
        <begin position="68"/>
        <end position="77"/>
    </location>
</feature>
<organism evidence="3 4">
    <name type="scientific">Acrasis kona</name>
    <dbReference type="NCBI Taxonomy" id="1008807"/>
    <lineage>
        <taxon>Eukaryota</taxon>
        <taxon>Discoba</taxon>
        <taxon>Heterolobosea</taxon>
        <taxon>Tetramitia</taxon>
        <taxon>Eutetramitia</taxon>
        <taxon>Acrasidae</taxon>
        <taxon>Acrasis</taxon>
    </lineage>
</organism>
<evidence type="ECO:0000259" key="2">
    <source>
        <dbReference type="PROSITE" id="PS50826"/>
    </source>
</evidence>
<feature type="compositionally biased region" description="Basic and acidic residues" evidence="1">
    <location>
        <begin position="30"/>
        <end position="40"/>
    </location>
</feature>
<gene>
    <name evidence="3" type="ORF">AKO1_003193</name>
</gene>
<dbReference type="SUPFAM" id="SSF140741">
    <property type="entry name" value="RUN domain-like"/>
    <property type="match status" value="2"/>
</dbReference>